<evidence type="ECO:0008006" key="5">
    <source>
        <dbReference type="Google" id="ProtNLM"/>
    </source>
</evidence>
<dbReference type="OrthoDB" id="7502542at2"/>
<dbReference type="KEGG" id="ssyi:EKG83_08570"/>
<protein>
    <recommendedName>
        <fullName evidence="5">Secreted protein</fullName>
    </recommendedName>
</protein>
<keyword evidence="2" id="KW-0812">Transmembrane</keyword>
<keyword evidence="2" id="KW-0472">Membrane</keyword>
<accession>A0A5Q0GV79</accession>
<proteinExistence type="predicted"/>
<evidence type="ECO:0000313" key="4">
    <source>
        <dbReference type="Proteomes" id="UP000325787"/>
    </source>
</evidence>
<keyword evidence="4" id="KW-1185">Reference proteome</keyword>
<organism evidence="3 4">
    <name type="scientific">Saccharothrix syringae</name>
    <name type="common">Nocardiopsis syringae</name>
    <dbReference type="NCBI Taxonomy" id="103733"/>
    <lineage>
        <taxon>Bacteria</taxon>
        <taxon>Bacillati</taxon>
        <taxon>Actinomycetota</taxon>
        <taxon>Actinomycetes</taxon>
        <taxon>Pseudonocardiales</taxon>
        <taxon>Pseudonocardiaceae</taxon>
        <taxon>Saccharothrix</taxon>
    </lineage>
</organism>
<dbReference type="RefSeq" id="WP_033431360.1">
    <property type="nucleotide sequence ID" value="NZ_CP034550.1"/>
</dbReference>
<dbReference type="AlphaFoldDB" id="A0A5Q0GV79"/>
<reference evidence="4" key="1">
    <citation type="journal article" date="2021" name="Curr. Microbiol.">
        <title>Complete genome of nocamycin-producing strain Saccharothrix syringae NRRL B-16468 reveals the biosynthetic potential for secondary metabolites.</title>
        <authorList>
            <person name="Mo X."/>
            <person name="Yang S."/>
        </authorList>
    </citation>
    <scope>NUCLEOTIDE SEQUENCE [LARGE SCALE GENOMIC DNA]</scope>
    <source>
        <strain evidence="4">ATCC 51364 / DSM 43886 / JCM 6844 / KCTC 9398 / NBRC 14523 / NRRL B-16468 / INA 2240</strain>
    </source>
</reference>
<sequence>MSTGTVIGIILVVLVVLVAAALLVRKSVQRKRLREKFGPEYDRVMQRTDSRMAAERELAERAREHSKLELRPLTPVTRDSYERNWTRVQEQFVDSPAAAVGQADRLVTDLMAERGYPTEGYERRLSLLSVEHARAIEHYREAHAISERQERGEASTEDLRNAMVHYRTLFEDLLGDRHEAGSRDERRDERQEGAR</sequence>
<evidence type="ECO:0000256" key="2">
    <source>
        <dbReference type="SAM" id="Phobius"/>
    </source>
</evidence>
<dbReference type="EMBL" id="CP034550">
    <property type="protein sequence ID" value="QFZ17525.1"/>
    <property type="molecule type" value="Genomic_DNA"/>
</dbReference>
<name>A0A5Q0GV79_SACSY</name>
<feature type="transmembrane region" description="Helical" evidence="2">
    <location>
        <begin position="6"/>
        <end position="24"/>
    </location>
</feature>
<evidence type="ECO:0000313" key="3">
    <source>
        <dbReference type="EMBL" id="QFZ17525.1"/>
    </source>
</evidence>
<feature type="region of interest" description="Disordered" evidence="1">
    <location>
        <begin position="175"/>
        <end position="195"/>
    </location>
</feature>
<evidence type="ECO:0000256" key="1">
    <source>
        <dbReference type="SAM" id="MobiDB-lite"/>
    </source>
</evidence>
<gene>
    <name evidence="3" type="ORF">EKG83_08570</name>
</gene>
<keyword evidence="2" id="KW-1133">Transmembrane helix</keyword>
<dbReference type="Proteomes" id="UP000325787">
    <property type="component" value="Chromosome"/>
</dbReference>